<accession>A0A8H6RX23</accession>
<dbReference type="AlphaFoldDB" id="A0A8H6RX23"/>
<feature type="compositionally biased region" description="Basic and acidic residues" evidence="1">
    <location>
        <begin position="358"/>
        <end position="370"/>
    </location>
</feature>
<proteinExistence type="predicted"/>
<evidence type="ECO:0000256" key="2">
    <source>
        <dbReference type="SAM" id="Phobius"/>
    </source>
</evidence>
<feature type="region of interest" description="Disordered" evidence="1">
    <location>
        <begin position="352"/>
        <end position="432"/>
    </location>
</feature>
<evidence type="ECO:0000313" key="3">
    <source>
        <dbReference type="EMBL" id="KAF7288874.1"/>
    </source>
</evidence>
<feature type="compositionally biased region" description="Low complexity" evidence="1">
    <location>
        <begin position="289"/>
        <end position="307"/>
    </location>
</feature>
<dbReference type="EMBL" id="JACAZF010000018">
    <property type="protein sequence ID" value="KAF7288874.1"/>
    <property type="molecule type" value="Genomic_DNA"/>
</dbReference>
<feature type="transmembrane region" description="Helical" evidence="2">
    <location>
        <begin position="315"/>
        <end position="340"/>
    </location>
</feature>
<keyword evidence="2" id="KW-0472">Membrane</keyword>
<dbReference type="RefSeq" id="XP_037213026.1">
    <property type="nucleotide sequence ID" value="XM_037370434.1"/>
</dbReference>
<keyword evidence="4" id="KW-1185">Reference proteome</keyword>
<sequence>MPRRIVVDDASPRIQYGPGWAPADIAPLNKMGNYGPVFRGTTHRTAADGAQLRFAFAGTGVRVAGSIDVIKLANGTRDPTWACTVDGKAIGQQNPTFGFPENNWELCASAQGDLPPGEHTLEVTVHTAGRPFYLDGITYRPEEDADGPGAIVEYTNTDANVTFSGAGWRRWGAQNVTNASRAQVALDFYGTEVTMMGFIPIELAHSATSASYVIDGADPRPITLAGIAPGITVSQCNAVIFSAAGLAPAPHRLVLTYHGDAQHTPLPVGVFHVNAGSPAGGPAPSFTNTATGSTPSPLATSTSASPGRHAPNHTALIVGLVLGGLAILAIMIITGTALCLRRRRAELRALDPDPFASDSDRERWPVEKQHTKPQAALPLGPPIEPASRGRRHAPRPGPKAPPRAWGRLHQDSGGRLGYGGPRPVGPRDSDVPPMYTRHWSPLLIANSADWHK</sequence>
<comment type="caution">
    <text evidence="3">The sequence shown here is derived from an EMBL/GenBank/DDBJ whole genome shotgun (WGS) entry which is preliminary data.</text>
</comment>
<feature type="region of interest" description="Disordered" evidence="1">
    <location>
        <begin position="281"/>
        <end position="308"/>
    </location>
</feature>
<keyword evidence="2" id="KW-0812">Transmembrane</keyword>
<reference evidence="3" key="1">
    <citation type="submission" date="2020-05" db="EMBL/GenBank/DDBJ databases">
        <title>Mycena genomes resolve the evolution of fungal bioluminescence.</title>
        <authorList>
            <person name="Tsai I.J."/>
        </authorList>
    </citation>
    <scope>NUCLEOTIDE SEQUENCE</scope>
    <source>
        <strain evidence="3">171206Taipei</strain>
    </source>
</reference>
<dbReference type="Proteomes" id="UP000636479">
    <property type="component" value="Unassembled WGS sequence"/>
</dbReference>
<protein>
    <submittedName>
        <fullName evidence="3">Uncharacterized protein</fullName>
    </submittedName>
</protein>
<dbReference type="GeneID" id="59352950"/>
<organism evidence="3 4">
    <name type="scientific">Mycena indigotica</name>
    <dbReference type="NCBI Taxonomy" id="2126181"/>
    <lineage>
        <taxon>Eukaryota</taxon>
        <taxon>Fungi</taxon>
        <taxon>Dikarya</taxon>
        <taxon>Basidiomycota</taxon>
        <taxon>Agaricomycotina</taxon>
        <taxon>Agaricomycetes</taxon>
        <taxon>Agaricomycetidae</taxon>
        <taxon>Agaricales</taxon>
        <taxon>Marasmiineae</taxon>
        <taxon>Mycenaceae</taxon>
        <taxon>Mycena</taxon>
    </lineage>
</organism>
<dbReference type="OrthoDB" id="3052647at2759"/>
<evidence type="ECO:0000313" key="4">
    <source>
        <dbReference type="Proteomes" id="UP000636479"/>
    </source>
</evidence>
<name>A0A8H6RX23_9AGAR</name>
<keyword evidence="2" id="KW-1133">Transmembrane helix</keyword>
<dbReference type="Gene3D" id="2.60.120.260">
    <property type="entry name" value="Galactose-binding domain-like"/>
    <property type="match status" value="2"/>
</dbReference>
<gene>
    <name evidence="3" type="ORF">MIND_01403200</name>
</gene>
<evidence type="ECO:0000256" key="1">
    <source>
        <dbReference type="SAM" id="MobiDB-lite"/>
    </source>
</evidence>